<evidence type="ECO:0000256" key="3">
    <source>
        <dbReference type="ARBA" id="ARBA00022670"/>
    </source>
</evidence>
<dbReference type="Gene3D" id="3.90.226.10">
    <property type="entry name" value="2-enoyl-CoA Hydratase, Chain A, domain 1"/>
    <property type="match status" value="1"/>
</dbReference>
<dbReference type="GO" id="GO:0009368">
    <property type="term" value="C:endopeptidase Clp complex"/>
    <property type="evidence" value="ECO:0007669"/>
    <property type="project" value="TreeGrafter"/>
</dbReference>
<dbReference type="InterPro" id="IPR029045">
    <property type="entry name" value="ClpP/crotonase-like_dom_sf"/>
</dbReference>
<dbReference type="Pfam" id="PF00574">
    <property type="entry name" value="CLP_protease"/>
    <property type="match status" value="1"/>
</dbReference>
<keyword evidence="2" id="KW-0963">Cytoplasm</keyword>
<dbReference type="InterPro" id="IPR023562">
    <property type="entry name" value="ClpP/TepA"/>
</dbReference>
<evidence type="ECO:0000256" key="6">
    <source>
        <dbReference type="RuleBase" id="RU003567"/>
    </source>
</evidence>
<dbReference type="GO" id="GO:0004252">
    <property type="term" value="F:serine-type endopeptidase activity"/>
    <property type="evidence" value="ECO:0007669"/>
    <property type="project" value="InterPro"/>
</dbReference>
<gene>
    <name evidence="7" type="ORF">SAMN04487931_107199</name>
</gene>
<dbReference type="PRINTS" id="PR00127">
    <property type="entry name" value="CLPPROTEASEP"/>
</dbReference>
<dbReference type="GO" id="GO:0006515">
    <property type="term" value="P:protein quality control for misfolded or incompletely synthesized proteins"/>
    <property type="evidence" value="ECO:0007669"/>
    <property type="project" value="TreeGrafter"/>
</dbReference>
<evidence type="ECO:0000256" key="2">
    <source>
        <dbReference type="ARBA" id="ARBA00022490"/>
    </source>
</evidence>
<evidence type="ECO:0000256" key="1">
    <source>
        <dbReference type="ARBA" id="ARBA00007039"/>
    </source>
</evidence>
<dbReference type="EMBL" id="FNLL01000007">
    <property type="protein sequence ID" value="SDU38387.1"/>
    <property type="molecule type" value="Genomic_DNA"/>
</dbReference>
<dbReference type="NCBIfam" id="NF045540">
    <property type="entry name" value="scaf_prot_MCP1"/>
    <property type="match status" value="1"/>
</dbReference>
<dbReference type="GO" id="GO:0051117">
    <property type="term" value="F:ATPase binding"/>
    <property type="evidence" value="ECO:0007669"/>
    <property type="project" value="TreeGrafter"/>
</dbReference>
<comment type="similarity">
    <text evidence="1 6">Belongs to the peptidase S14 family.</text>
</comment>
<keyword evidence="4" id="KW-0378">Hydrolase</keyword>
<proteinExistence type="inferred from homology"/>
<protein>
    <recommendedName>
        <fullName evidence="6">ATP-dependent Clp protease proteolytic subunit</fullName>
    </recommendedName>
</protein>
<dbReference type="PANTHER" id="PTHR10381">
    <property type="entry name" value="ATP-DEPENDENT CLP PROTEASE PROTEOLYTIC SUBUNIT"/>
    <property type="match status" value="1"/>
</dbReference>
<keyword evidence="3 7" id="KW-0645">Protease</keyword>
<dbReference type="CDD" id="cd07016">
    <property type="entry name" value="S14_ClpP_1"/>
    <property type="match status" value="1"/>
</dbReference>
<dbReference type="SUPFAM" id="SSF52096">
    <property type="entry name" value="ClpP/crotonase"/>
    <property type="match status" value="1"/>
</dbReference>
<accession>A0A1H2I2I8</accession>
<evidence type="ECO:0000313" key="8">
    <source>
        <dbReference type="Proteomes" id="UP000199608"/>
    </source>
</evidence>
<dbReference type="Proteomes" id="UP000199608">
    <property type="component" value="Unassembled WGS sequence"/>
</dbReference>
<reference evidence="8" key="1">
    <citation type="submission" date="2016-10" db="EMBL/GenBank/DDBJ databases">
        <authorList>
            <person name="Varghese N."/>
            <person name="Submissions S."/>
        </authorList>
    </citation>
    <scope>NUCLEOTIDE SEQUENCE [LARGE SCALE GENOMIC DNA]</scope>
    <source>
        <strain evidence="8">DSM 3384</strain>
    </source>
</reference>
<dbReference type="RefSeq" id="WP_175530358.1">
    <property type="nucleotide sequence ID" value="NZ_FNLL01000007.1"/>
</dbReference>
<dbReference type="Pfam" id="PF25209">
    <property type="entry name" value="Phage_capsid_4"/>
    <property type="match status" value="1"/>
</dbReference>
<dbReference type="PANTHER" id="PTHR10381:SF70">
    <property type="entry name" value="ATP-DEPENDENT CLP PROTEASE PROTEOLYTIC SUBUNIT"/>
    <property type="match status" value="1"/>
</dbReference>
<keyword evidence="5" id="KW-0720">Serine protease</keyword>
<evidence type="ECO:0000256" key="5">
    <source>
        <dbReference type="ARBA" id="ARBA00022825"/>
    </source>
</evidence>
<dbReference type="NCBIfam" id="NF045542">
    <property type="entry name" value="Clp_rel_HeadMat"/>
    <property type="match status" value="1"/>
</dbReference>
<sequence>MPGLIKPNIKSRKAKSNNKQLAKLRAGRTGGDTDFRVAATDNGVDVYLYDVIGWPFIEAGDLLYQIPKGVKTIHVHINSPGGDVFEGMAIYNLLTGHKAEVIVSVDGVAASSASLIAMAGDRINMSKASFMMIHNPWAMLSGDAQELRKEADLLDKISDVFAEAYCSKSGKSKQDVLAMMQAETWFTPAEAVESGLAHEITGEVEGSDISAAFDFSIFNNTPDLIRQGAAGSRQAQAKFSTKKQGTEDEMNKKLRALLERLGLAKESTEDQAWNFLAELDLDKIEDQEDKDRLIQALIAKTEPDKPGFTRADMEAAAKKAAQDERNRAATIRDDVRVAGLDDTFARELIDKDMNADQARQAIMDKMKTTNPPMGSGRFTVGETDHEKFKVAVADGLSFRTNARAKDPAPGHETFRAASIEFIARQCLERMGVNTQGLASRDQVAREILKRSGQGGGFSTDDFTSIFMDVANKSLLRAYQEAPATWRPIVNVVSASDFKTIYGVSLSDAPELELINEHGEYKEGKLSDDQESYSIKSYGKMVYLTRVMIVNDDLRAFTRIPQMYGSAARRKESDLVWGKITGNPVMHDGVALFHADHGNLETVAGNKGVVDSDKLDAGRKSMRLQTAPNGSKLDIRPAFLAVPVAQETKADIILRSAALPTADMSSGVHNPWAGKLTPISEPRLDDVSAKAWYLIGDPSQVDTIEVAYLDGNEQPYTEEQALFERDAVGYKIRHDVGVGVMDDKGLFKNPGE</sequence>
<keyword evidence="8" id="KW-1185">Reference proteome</keyword>
<dbReference type="InterPro" id="IPR001907">
    <property type="entry name" value="ClpP"/>
</dbReference>
<evidence type="ECO:0000313" key="7">
    <source>
        <dbReference type="EMBL" id="SDU38387.1"/>
    </source>
</evidence>
<dbReference type="AlphaFoldDB" id="A0A1H2I2I8"/>
<organism evidence="7 8">
    <name type="scientific">Desulfobacula phenolica</name>
    <dbReference type="NCBI Taxonomy" id="90732"/>
    <lineage>
        <taxon>Bacteria</taxon>
        <taxon>Pseudomonadati</taxon>
        <taxon>Thermodesulfobacteriota</taxon>
        <taxon>Desulfobacteria</taxon>
        <taxon>Desulfobacterales</taxon>
        <taxon>Desulfobacteraceae</taxon>
        <taxon>Desulfobacula</taxon>
    </lineage>
</organism>
<name>A0A1H2I2I8_9BACT</name>
<dbReference type="GO" id="GO:0004176">
    <property type="term" value="F:ATP-dependent peptidase activity"/>
    <property type="evidence" value="ECO:0007669"/>
    <property type="project" value="InterPro"/>
</dbReference>
<evidence type="ECO:0000256" key="4">
    <source>
        <dbReference type="ARBA" id="ARBA00022801"/>
    </source>
</evidence>